<comment type="caution">
    <text evidence="2">The sequence shown here is derived from an EMBL/GenBank/DDBJ whole genome shotgun (WGS) entry which is preliminary data.</text>
</comment>
<sequence>MNDNSTPTGVANPNRTRIRTEADLRRGAQPANPDAEPGDR</sequence>
<gene>
    <name evidence="2" type="ORF">GCM10017567_60530</name>
</gene>
<protein>
    <submittedName>
        <fullName evidence="2">Uncharacterized protein</fullName>
    </submittedName>
</protein>
<feature type="compositionally biased region" description="Polar residues" evidence="1">
    <location>
        <begin position="1"/>
        <end position="15"/>
    </location>
</feature>
<proteinExistence type="predicted"/>
<reference evidence="3" key="1">
    <citation type="journal article" date="2019" name="Int. J. Syst. Evol. Microbiol.">
        <title>The Global Catalogue of Microorganisms (GCM) 10K type strain sequencing project: providing services to taxonomists for standard genome sequencing and annotation.</title>
        <authorList>
            <consortium name="The Broad Institute Genomics Platform"/>
            <consortium name="The Broad Institute Genome Sequencing Center for Infectious Disease"/>
            <person name="Wu L."/>
            <person name="Ma J."/>
        </authorList>
    </citation>
    <scope>NUCLEOTIDE SEQUENCE [LARGE SCALE GENOMIC DNA]</scope>
    <source>
        <strain evidence="3">CGMCC 4.7680</strain>
    </source>
</reference>
<evidence type="ECO:0000313" key="2">
    <source>
        <dbReference type="EMBL" id="GHG32252.1"/>
    </source>
</evidence>
<evidence type="ECO:0000256" key="1">
    <source>
        <dbReference type="SAM" id="MobiDB-lite"/>
    </source>
</evidence>
<feature type="region of interest" description="Disordered" evidence="1">
    <location>
        <begin position="1"/>
        <end position="40"/>
    </location>
</feature>
<dbReference type="Proteomes" id="UP000649955">
    <property type="component" value="Unassembled WGS sequence"/>
</dbReference>
<keyword evidence="3" id="KW-1185">Reference proteome</keyword>
<evidence type="ECO:0000313" key="3">
    <source>
        <dbReference type="Proteomes" id="UP000649955"/>
    </source>
</evidence>
<accession>A0ABQ3KNN0</accession>
<dbReference type="EMBL" id="BNAW01000034">
    <property type="protein sequence ID" value="GHG32252.1"/>
    <property type="molecule type" value="Genomic_DNA"/>
</dbReference>
<dbReference type="RefSeq" id="WP_268246917.1">
    <property type="nucleotide sequence ID" value="NZ_BNAW01000034.1"/>
</dbReference>
<name>A0ABQ3KNN0_9PSEU</name>
<organism evidence="2 3">
    <name type="scientific">Amycolatopsis bullii</name>
    <dbReference type="NCBI Taxonomy" id="941987"/>
    <lineage>
        <taxon>Bacteria</taxon>
        <taxon>Bacillati</taxon>
        <taxon>Actinomycetota</taxon>
        <taxon>Actinomycetes</taxon>
        <taxon>Pseudonocardiales</taxon>
        <taxon>Pseudonocardiaceae</taxon>
        <taxon>Amycolatopsis</taxon>
    </lineage>
</organism>